<reference evidence="1 2" key="1">
    <citation type="journal article" date="2019" name="Emerg. Microbes Infect.">
        <title>Comprehensive subspecies identification of 175 nontuberculous mycobacteria species based on 7547 genomic profiles.</title>
        <authorList>
            <person name="Matsumoto Y."/>
            <person name="Kinjo T."/>
            <person name="Motooka D."/>
            <person name="Nabeya D."/>
            <person name="Jung N."/>
            <person name="Uechi K."/>
            <person name="Horii T."/>
            <person name="Iida T."/>
            <person name="Fujita J."/>
            <person name="Nakamura S."/>
        </authorList>
    </citation>
    <scope>NUCLEOTIDE SEQUENCE [LARGE SCALE GENOMIC DNA]</scope>
    <source>
        <strain evidence="1 2">JCM 30996</strain>
    </source>
</reference>
<organism evidence="1 2">
    <name type="scientific">Mycolicibacterium hippocampi</name>
    <dbReference type="NCBI Taxonomy" id="659824"/>
    <lineage>
        <taxon>Bacteria</taxon>
        <taxon>Bacillati</taxon>
        <taxon>Actinomycetota</taxon>
        <taxon>Actinomycetes</taxon>
        <taxon>Mycobacteriales</taxon>
        <taxon>Mycobacteriaceae</taxon>
        <taxon>Mycolicibacterium</taxon>
    </lineage>
</organism>
<accession>A0A7I9ZKW5</accession>
<keyword evidence="2" id="KW-1185">Reference proteome</keyword>
<gene>
    <name evidence="1" type="ORF">MHIP_19560</name>
</gene>
<proteinExistence type="predicted"/>
<evidence type="ECO:0000313" key="1">
    <source>
        <dbReference type="EMBL" id="GFH01473.1"/>
    </source>
</evidence>
<dbReference type="AlphaFoldDB" id="A0A7I9ZKW5"/>
<comment type="caution">
    <text evidence="1">The sequence shown here is derived from an EMBL/GenBank/DDBJ whole genome shotgun (WGS) entry which is preliminary data.</text>
</comment>
<dbReference type="Proteomes" id="UP000465304">
    <property type="component" value="Unassembled WGS sequence"/>
</dbReference>
<sequence length="155" mass="16745">MALLLVVSVPLLIVMFMTLDQSSDSLLAALTKARIPTGNHEFIRQFLQNVGIAGLEAVVRDDKPYVIARRSDGLLDLRIFHGFTNGFPSADEIRRVAGPGAVCGPSTRAKGTWYVEHPITQVRPIGERSKDARRQGGFCGCGMQLSLTGVCGSCD</sequence>
<name>A0A7I9ZKW5_9MYCO</name>
<protein>
    <submittedName>
        <fullName evidence="1">Uncharacterized protein</fullName>
    </submittedName>
</protein>
<dbReference type="EMBL" id="BLLB01000002">
    <property type="protein sequence ID" value="GFH01473.1"/>
    <property type="molecule type" value="Genomic_DNA"/>
</dbReference>
<evidence type="ECO:0000313" key="2">
    <source>
        <dbReference type="Proteomes" id="UP000465304"/>
    </source>
</evidence>